<feature type="region of interest" description="Disordered" evidence="3">
    <location>
        <begin position="1"/>
        <end position="20"/>
    </location>
</feature>
<dbReference type="PaxDb" id="243230-DR_1114"/>
<dbReference type="PATRIC" id="fig|243230.17.peg.1310"/>
<dbReference type="Pfam" id="PF00011">
    <property type="entry name" value="HSP20"/>
    <property type="match status" value="1"/>
</dbReference>
<dbReference type="InterPro" id="IPR002068">
    <property type="entry name" value="A-crystallin/Hsp20_dom"/>
</dbReference>
<gene>
    <name evidence="5" type="ordered locus">DR_1114</name>
</gene>
<evidence type="ECO:0000256" key="1">
    <source>
        <dbReference type="PROSITE-ProRule" id="PRU00285"/>
    </source>
</evidence>
<dbReference type="Gene3D" id="2.60.40.790">
    <property type="match status" value="1"/>
</dbReference>
<dbReference type="PROSITE" id="PS01031">
    <property type="entry name" value="SHSP"/>
    <property type="match status" value="1"/>
</dbReference>
<dbReference type="PANTHER" id="PTHR11527">
    <property type="entry name" value="HEAT-SHOCK PROTEIN 20 FAMILY MEMBER"/>
    <property type="match status" value="1"/>
</dbReference>
<dbReference type="SUPFAM" id="SSF49764">
    <property type="entry name" value="HSP20-like chaperones"/>
    <property type="match status" value="1"/>
</dbReference>
<reference evidence="5 6" key="1">
    <citation type="journal article" date="1999" name="Science">
        <title>Genome sequence of the radioresistant bacterium Deinococcus radiodurans R1.</title>
        <authorList>
            <person name="White O."/>
            <person name="Eisen J.A."/>
            <person name="Heidelberg J.F."/>
            <person name="Hickey E.K."/>
            <person name="Peterson J.D."/>
            <person name="Dodson R.J."/>
            <person name="Haft D.H."/>
            <person name="Gwinn M.L."/>
            <person name="Nelson W.C."/>
            <person name="Richardson D.L."/>
            <person name="Moffat K.S."/>
            <person name="Qin H."/>
            <person name="Jiang L."/>
            <person name="Pamphile W."/>
            <person name="Crosby M."/>
            <person name="Shen M."/>
            <person name="Vamathevan J.J."/>
            <person name="Lam P."/>
            <person name="McDonald L."/>
            <person name="Utterback T."/>
            <person name="Zalewski C."/>
            <person name="Makarova K.S."/>
            <person name="Aravind L."/>
            <person name="Daly M.J."/>
            <person name="Minton K.W."/>
            <person name="Fleischmann R.D."/>
            <person name="Ketchum K.A."/>
            <person name="Nelson K.E."/>
            <person name="Salzberg S."/>
            <person name="Smith H.O."/>
            <person name="Venter J.C."/>
            <person name="Fraser C.M."/>
        </authorList>
    </citation>
    <scope>NUCLEOTIDE SEQUENCE [LARGE SCALE GENOMIC DNA]</scope>
    <source>
        <strain evidence="6">ATCC 13939 / DSM 20539 / JCM 16871 / LMG 4051 / NBRC 15346 / NCIMB 9279 / R1 / VKM B-1422</strain>
    </source>
</reference>
<dbReference type="HOGENOM" id="CLU_046737_12_2_0"/>
<organism evidence="5 6">
    <name type="scientific">Deinococcus radiodurans (strain ATCC 13939 / DSM 20539 / JCM 16871 / CCUG 27074 / LMG 4051 / NBRC 15346 / NCIMB 9279 / VKM B-1422 / R1)</name>
    <dbReference type="NCBI Taxonomy" id="243230"/>
    <lineage>
        <taxon>Bacteria</taxon>
        <taxon>Thermotogati</taxon>
        <taxon>Deinococcota</taxon>
        <taxon>Deinococci</taxon>
        <taxon>Deinococcales</taxon>
        <taxon>Deinococcaceae</taxon>
        <taxon>Deinococcus</taxon>
    </lineage>
</organism>
<dbReference type="KEGG" id="dra:DR_1114"/>
<dbReference type="eggNOG" id="COG0071">
    <property type="taxonomic scope" value="Bacteria"/>
</dbReference>
<dbReference type="STRING" id="243230.DR_1114"/>
<evidence type="ECO:0000313" key="5">
    <source>
        <dbReference type="EMBL" id="AAF10685.1"/>
    </source>
</evidence>
<feature type="compositionally biased region" description="Polar residues" evidence="3">
    <location>
        <begin position="170"/>
        <end position="182"/>
    </location>
</feature>
<dbReference type="InterPro" id="IPR031107">
    <property type="entry name" value="Small_HSP"/>
</dbReference>
<feature type="region of interest" description="Disordered" evidence="3">
    <location>
        <begin position="142"/>
        <end position="182"/>
    </location>
</feature>
<accession>Q9RVB5</accession>
<keyword evidence="5" id="KW-0346">Stress response</keyword>
<evidence type="ECO:0000256" key="3">
    <source>
        <dbReference type="SAM" id="MobiDB-lite"/>
    </source>
</evidence>
<dbReference type="SMR" id="Q9RVB5"/>
<evidence type="ECO:0000313" key="6">
    <source>
        <dbReference type="Proteomes" id="UP000002524"/>
    </source>
</evidence>
<protein>
    <submittedName>
        <fullName evidence="5">Heat shock protein, HSP20 family</fullName>
    </submittedName>
</protein>
<dbReference type="OrthoDB" id="9811615at2"/>
<dbReference type="InParanoid" id="Q9RVB5"/>
<feature type="compositionally biased region" description="Basic and acidic residues" evidence="3">
    <location>
        <begin position="11"/>
        <end position="20"/>
    </location>
</feature>
<dbReference type="InterPro" id="IPR008978">
    <property type="entry name" value="HSP20-like_chaperone"/>
</dbReference>
<dbReference type="EnsemblBacteria" id="AAF10685">
    <property type="protein sequence ID" value="AAF10685"/>
    <property type="gene ID" value="DR_1114"/>
</dbReference>
<dbReference type="EMBL" id="AE000513">
    <property type="protein sequence ID" value="AAF10685.1"/>
    <property type="molecule type" value="Genomic_DNA"/>
</dbReference>
<dbReference type="Proteomes" id="UP000002524">
    <property type="component" value="Chromosome 1"/>
</dbReference>
<sequence length="182" mass="20238">MSAGGSTPELHSQEEQHMMRFDPFREIEELTQRMDRAFASGGAQTTRFAPPVDVHEDEQGLELTLDIPGVKPEDIQIEAENQTLTVQAERRYSRGEGRTAHRVERAYGTFTRTFSVPAKYDLTKVEADFDHGTLNLRVPRSEAAQKRSISVRSGGQLAQPKTVEAEQPEPTVQPSADTAATE</sequence>
<proteinExistence type="inferred from homology"/>
<keyword evidence="6" id="KW-1185">Reference proteome</keyword>
<feature type="domain" description="SHSP" evidence="4">
    <location>
        <begin position="43"/>
        <end position="154"/>
    </location>
</feature>
<comment type="similarity">
    <text evidence="1 2">Belongs to the small heat shock protein (HSP20) family.</text>
</comment>
<dbReference type="PIR" id="A75436">
    <property type="entry name" value="A75436"/>
</dbReference>
<dbReference type="AlphaFoldDB" id="Q9RVB5"/>
<evidence type="ECO:0000259" key="4">
    <source>
        <dbReference type="PROSITE" id="PS01031"/>
    </source>
</evidence>
<evidence type="ECO:0000256" key="2">
    <source>
        <dbReference type="RuleBase" id="RU003616"/>
    </source>
</evidence>
<name>Q9RVB5_DEIRA</name>
<dbReference type="CDD" id="cd06464">
    <property type="entry name" value="ACD_sHsps-like"/>
    <property type="match status" value="1"/>
</dbReference>